<evidence type="ECO:0000313" key="1">
    <source>
        <dbReference type="EMBL" id="TDC81754.1"/>
    </source>
</evidence>
<dbReference type="EMBL" id="SMKO01000423">
    <property type="protein sequence ID" value="TDC81754.1"/>
    <property type="molecule type" value="Genomic_DNA"/>
</dbReference>
<proteinExistence type="predicted"/>
<organism evidence="3 5">
    <name type="scientific">Nonomuraea deserti</name>
    <dbReference type="NCBI Taxonomy" id="1848322"/>
    <lineage>
        <taxon>Bacteria</taxon>
        <taxon>Bacillati</taxon>
        <taxon>Actinomycetota</taxon>
        <taxon>Actinomycetes</taxon>
        <taxon>Streptosporangiales</taxon>
        <taxon>Streptosporangiaceae</taxon>
        <taxon>Nonomuraea</taxon>
    </lineage>
</organism>
<name>A0A4R4UMT6_9ACTN</name>
<evidence type="ECO:0000313" key="2">
    <source>
        <dbReference type="EMBL" id="TDC84344.1"/>
    </source>
</evidence>
<evidence type="ECO:0000313" key="4">
    <source>
        <dbReference type="EMBL" id="TDD00557.1"/>
    </source>
</evidence>
<dbReference type="Proteomes" id="UP000295258">
    <property type="component" value="Unassembled WGS sequence"/>
</dbReference>
<reference evidence="3 5" key="1">
    <citation type="submission" date="2019-03" db="EMBL/GenBank/DDBJ databases">
        <title>Draft genome sequences of novel Actinobacteria.</title>
        <authorList>
            <person name="Sahin N."/>
            <person name="Ay H."/>
            <person name="Saygin H."/>
        </authorList>
    </citation>
    <scope>NUCLEOTIDE SEQUENCE [LARGE SCALE GENOMIC DNA]</scope>
    <source>
        <strain evidence="3 5">KC310</strain>
    </source>
</reference>
<gene>
    <name evidence="4" type="ORF">E1292_28285</name>
    <name evidence="3" type="ORF">E1292_41110</name>
    <name evidence="2" type="ORF">E1292_49500</name>
    <name evidence="1" type="ORF">E1292_50490</name>
</gene>
<feature type="non-terminal residue" evidence="3">
    <location>
        <position position="1"/>
    </location>
</feature>
<protein>
    <submittedName>
        <fullName evidence="3">IS256 family transposase</fullName>
    </submittedName>
</protein>
<dbReference type="EMBL" id="SMKO01000091">
    <property type="protein sequence ID" value="TDD00557.1"/>
    <property type="molecule type" value="Genomic_DNA"/>
</dbReference>
<evidence type="ECO:0000313" key="5">
    <source>
        <dbReference type="Proteomes" id="UP000295258"/>
    </source>
</evidence>
<comment type="caution">
    <text evidence="3">The sequence shown here is derived from an EMBL/GenBank/DDBJ whole genome shotgun (WGS) entry which is preliminary data.</text>
</comment>
<keyword evidence="5" id="KW-1185">Reference proteome</keyword>
<dbReference type="EMBL" id="SMKO01000190">
    <property type="protein sequence ID" value="TDC93030.1"/>
    <property type="molecule type" value="Genomic_DNA"/>
</dbReference>
<accession>A0A4R4UMT6</accession>
<sequence length="47" mass="5106">GAVLAEQTDEWVEARRYMGLDILAKARVRLIAGDTPSPNPIPQTLTA</sequence>
<dbReference type="AlphaFoldDB" id="A0A4R4UMT6"/>
<dbReference type="EMBL" id="SMKO01000343">
    <property type="protein sequence ID" value="TDC84344.1"/>
    <property type="molecule type" value="Genomic_DNA"/>
</dbReference>
<evidence type="ECO:0000313" key="3">
    <source>
        <dbReference type="EMBL" id="TDC93030.1"/>
    </source>
</evidence>